<dbReference type="NCBIfam" id="TIGR04274">
    <property type="entry name" value="hypoxanDNAglyco"/>
    <property type="match status" value="1"/>
</dbReference>
<sequence length="171" mass="19856">MEKEQYTHVRHEFNPVFDSTSRILILGTLPSVKSREQNFYYGHPQNRFWKLLARICESKKVPETIEEKKAFLLANHIAVWDVIAECDIIGSSDSSIKNVVPADLNRILEHAPIQQIYGNGGKSYELYQKYSYPQIQRKMIKLPSTSPANAAWQMDRLASEWGQIREILYKI</sequence>
<keyword evidence="2" id="KW-0326">Glycosidase</keyword>
<dbReference type="InterPro" id="IPR026353">
    <property type="entry name" value="Hypoxan-DNA_Glyclase"/>
</dbReference>
<dbReference type="Proteomes" id="UP000657421">
    <property type="component" value="Unassembled WGS sequence"/>
</dbReference>
<dbReference type="RefSeq" id="WP_249308175.1">
    <property type="nucleotide sequence ID" value="NZ_JACRSZ010000007.1"/>
</dbReference>
<proteinExistence type="predicted"/>
<dbReference type="Pfam" id="PF03167">
    <property type="entry name" value="UDG"/>
    <property type="match status" value="1"/>
</dbReference>
<organism evidence="2 3">
    <name type="scientific">Jingyaoa shaoxingensis</name>
    <dbReference type="NCBI Taxonomy" id="2763671"/>
    <lineage>
        <taxon>Bacteria</taxon>
        <taxon>Bacillati</taxon>
        <taxon>Bacillota</taxon>
        <taxon>Clostridia</taxon>
        <taxon>Lachnospirales</taxon>
        <taxon>Lachnospiraceae</taxon>
        <taxon>Jingyaoa</taxon>
    </lineage>
</organism>
<protein>
    <submittedName>
        <fullName evidence="2">DNA-deoxyinosine glycosylase</fullName>
        <ecNumber evidence="2">3.2.2.15</ecNumber>
    </submittedName>
</protein>
<accession>A0ABR7N9S0</accession>
<dbReference type="Gene3D" id="3.40.470.10">
    <property type="entry name" value="Uracil-DNA glycosylase-like domain"/>
    <property type="match status" value="1"/>
</dbReference>
<dbReference type="GO" id="GO:0033958">
    <property type="term" value="F:DNA-deoxyinosine glycosylase activity"/>
    <property type="evidence" value="ECO:0007669"/>
    <property type="project" value="UniProtKB-EC"/>
</dbReference>
<comment type="caution">
    <text evidence="2">The sequence shown here is derived from an EMBL/GenBank/DDBJ whole genome shotgun (WGS) entry which is preliminary data.</text>
</comment>
<evidence type="ECO:0000313" key="3">
    <source>
        <dbReference type="Proteomes" id="UP000657421"/>
    </source>
</evidence>
<dbReference type="SMART" id="SM00986">
    <property type="entry name" value="UDG"/>
    <property type="match status" value="1"/>
</dbReference>
<dbReference type="SMART" id="SM00987">
    <property type="entry name" value="UreE_C"/>
    <property type="match status" value="1"/>
</dbReference>
<dbReference type="InterPro" id="IPR005122">
    <property type="entry name" value="Uracil-DNA_glycosylase-like"/>
</dbReference>
<dbReference type="SUPFAM" id="SSF52141">
    <property type="entry name" value="Uracil-DNA glycosylase-like"/>
    <property type="match status" value="1"/>
</dbReference>
<feature type="domain" description="Uracil-DNA glycosylase-like" evidence="1">
    <location>
        <begin position="14"/>
        <end position="168"/>
    </location>
</feature>
<dbReference type="CDD" id="cd10032">
    <property type="entry name" value="UDG-F6_HDG"/>
    <property type="match status" value="1"/>
</dbReference>
<dbReference type="InterPro" id="IPR036895">
    <property type="entry name" value="Uracil-DNA_glycosylase-like_sf"/>
</dbReference>
<gene>
    <name evidence="2" type="ORF">H8716_08650</name>
</gene>
<keyword evidence="2" id="KW-0378">Hydrolase</keyword>
<evidence type="ECO:0000313" key="2">
    <source>
        <dbReference type="EMBL" id="MBC8573151.1"/>
    </source>
</evidence>
<name>A0ABR7N9S0_9FIRM</name>
<reference evidence="2 3" key="1">
    <citation type="submission" date="2020-08" db="EMBL/GenBank/DDBJ databases">
        <title>Genome public.</title>
        <authorList>
            <person name="Liu C."/>
            <person name="Sun Q."/>
        </authorList>
    </citation>
    <scope>NUCLEOTIDE SEQUENCE [LARGE SCALE GENOMIC DNA]</scope>
    <source>
        <strain evidence="2 3">NSJ-46</strain>
    </source>
</reference>
<keyword evidence="3" id="KW-1185">Reference proteome</keyword>
<evidence type="ECO:0000259" key="1">
    <source>
        <dbReference type="SMART" id="SM00986"/>
    </source>
</evidence>
<dbReference type="EC" id="3.2.2.15" evidence="2"/>
<dbReference type="EMBL" id="JACRSZ010000007">
    <property type="protein sequence ID" value="MBC8573151.1"/>
    <property type="molecule type" value="Genomic_DNA"/>
</dbReference>